<dbReference type="SMART" id="SM00271">
    <property type="entry name" value="DnaJ"/>
    <property type="match status" value="1"/>
</dbReference>
<proteinExistence type="predicted"/>
<dbReference type="EMBL" id="VXBB01020855">
    <property type="protein sequence ID" value="NXM62812.1"/>
    <property type="molecule type" value="Genomic_DNA"/>
</dbReference>
<dbReference type="PANTHER" id="PTHR43888">
    <property type="entry name" value="DNAJ-LIKE-2, ISOFORM A-RELATED"/>
    <property type="match status" value="1"/>
</dbReference>
<dbReference type="GO" id="GO:0030544">
    <property type="term" value="F:Hsp70 protein binding"/>
    <property type="evidence" value="ECO:0007669"/>
    <property type="project" value="InterPro"/>
</dbReference>
<dbReference type="PRINTS" id="PR00625">
    <property type="entry name" value="JDOMAIN"/>
</dbReference>
<feature type="domain" description="J" evidence="3">
    <location>
        <begin position="6"/>
        <end position="59"/>
    </location>
</feature>
<evidence type="ECO:0000259" key="3">
    <source>
        <dbReference type="PROSITE" id="PS50076"/>
    </source>
</evidence>
<name>A0A7L1C9Y7_9PASS</name>
<dbReference type="InterPro" id="IPR036869">
    <property type="entry name" value="J_dom_sf"/>
</dbReference>
<feature type="non-terminal residue" evidence="4">
    <location>
        <position position="1"/>
    </location>
</feature>
<evidence type="ECO:0000256" key="2">
    <source>
        <dbReference type="SAM" id="MobiDB-lite"/>
    </source>
</evidence>
<evidence type="ECO:0000313" key="5">
    <source>
        <dbReference type="Proteomes" id="UP000534634"/>
    </source>
</evidence>
<dbReference type="Pfam" id="PF00226">
    <property type="entry name" value="DnaJ"/>
    <property type="match status" value="1"/>
</dbReference>
<reference evidence="4 5" key="1">
    <citation type="submission" date="2019-09" db="EMBL/GenBank/DDBJ databases">
        <title>Bird 10,000 Genomes (B10K) Project - Family phase.</title>
        <authorList>
            <person name="Zhang G."/>
        </authorList>
    </citation>
    <scope>NUCLEOTIDE SEQUENCE [LARGE SCALE GENOMIC DNA]</scope>
    <source>
        <strain evidence="4">B10K-DU-002-01</strain>
        <tissue evidence="4">Muscle</tissue>
    </source>
</reference>
<dbReference type="SUPFAM" id="SSF46565">
    <property type="entry name" value="Chaperone J-domain"/>
    <property type="match status" value="1"/>
</dbReference>
<feature type="non-terminal residue" evidence="4">
    <location>
        <position position="94"/>
    </location>
</feature>
<organism evidence="4 5">
    <name type="scientific">Illadopsis cleaveri</name>
    <name type="common">blackcap illadopsis</name>
    <dbReference type="NCBI Taxonomy" id="201329"/>
    <lineage>
        <taxon>Eukaryota</taxon>
        <taxon>Metazoa</taxon>
        <taxon>Chordata</taxon>
        <taxon>Craniata</taxon>
        <taxon>Vertebrata</taxon>
        <taxon>Euteleostomi</taxon>
        <taxon>Archelosauria</taxon>
        <taxon>Archosauria</taxon>
        <taxon>Dinosauria</taxon>
        <taxon>Saurischia</taxon>
        <taxon>Theropoda</taxon>
        <taxon>Coelurosauria</taxon>
        <taxon>Aves</taxon>
        <taxon>Neognathae</taxon>
        <taxon>Neoaves</taxon>
        <taxon>Telluraves</taxon>
        <taxon>Australaves</taxon>
        <taxon>Passeriformes</taxon>
        <taxon>Sylvioidea</taxon>
        <taxon>Timaliidae</taxon>
        <taxon>Illadopsis</taxon>
    </lineage>
</organism>
<evidence type="ECO:0000256" key="1">
    <source>
        <dbReference type="ARBA" id="ARBA00023186"/>
    </source>
</evidence>
<dbReference type="Gene3D" id="1.10.287.110">
    <property type="entry name" value="DnaJ domain"/>
    <property type="match status" value="1"/>
</dbReference>
<dbReference type="PROSITE" id="PS50076">
    <property type="entry name" value="DNAJ_2"/>
    <property type="match status" value="1"/>
</dbReference>
<dbReference type="AlphaFoldDB" id="A0A7L1C9Y7"/>
<accession>A0A7L1C9Y7</accession>
<keyword evidence="1" id="KW-0143">Chaperone</keyword>
<dbReference type="InterPro" id="IPR044713">
    <property type="entry name" value="DNJA1/2-like"/>
</dbReference>
<dbReference type="GO" id="GO:0006457">
    <property type="term" value="P:protein folding"/>
    <property type="evidence" value="ECO:0007669"/>
    <property type="project" value="InterPro"/>
</dbReference>
<evidence type="ECO:0000313" key="4">
    <source>
        <dbReference type="EMBL" id="NXM62812.1"/>
    </source>
</evidence>
<sequence>MVKETGYYDLLGVRPGASLDEIKRAYRRLALRYHPDKNPSEGERVLSDAHKRALYDRGGERAMKEGGLGGRGGSSGFGSPMDIFDLFFGGGVRM</sequence>
<comment type="caution">
    <text evidence="4">The sequence shown here is derived from an EMBL/GenBank/DDBJ whole genome shotgun (WGS) entry which is preliminary data.</text>
</comment>
<dbReference type="CDD" id="cd06257">
    <property type="entry name" value="DnaJ"/>
    <property type="match status" value="1"/>
</dbReference>
<protein>
    <submittedName>
        <fullName evidence="4">DNAJ1 protein</fullName>
    </submittedName>
</protein>
<dbReference type="Proteomes" id="UP000534634">
    <property type="component" value="Unassembled WGS sequence"/>
</dbReference>
<keyword evidence="5" id="KW-1185">Reference proteome</keyword>
<feature type="region of interest" description="Disordered" evidence="2">
    <location>
        <begin position="58"/>
        <end position="80"/>
    </location>
</feature>
<feature type="compositionally biased region" description="Gly residues" evidence="2">
    <location>
        <begin position="66"/>
        <end position="76"/>
    </location>
</feature>
<dbReference type="InterPro" id="IPR001623">
    <property type="entry name" value="DnaJ_domain"/>
</dbReference>
<gene>
    <name evidence="4" type="primary">Dnaja1_1</name>
    <name evidence="4" type="ORF">ILLCLE_R00178</name>
</gene>